<accession>A0A859QDQ3</accession>
<sequence>MWTVLAGVFLFVCGMLFMAWEALGRRQLSNPSTPPSHDGRGRDGPGRDGTGPTLEPEQQGLGFLGFGRNWPGLALMAIGAALLLFG</sequence>
<dbReference type="KEGG" id="emx:FKV68_03455"/>
<feature type="region of interest" description="Disordered" evidence="1">
    <location>
        <begin position="27"/>
        <end position="60"/>
    </location>
</feature>
<evidence type="ECO:0000313" key="3">
    <source>
        <dbReference type="EMBL" id="QLL60564.1"/>
    </source>
</evidence>
<proteinExistence type="predicted"/>
<evidence type="ECO:0000256" key="2">
    <source>
        <dbReference type="SAM" id="Phobius"/>
    </source>
</evidence>
<keyword evidence="2" id="KW-0812">Transmembrane</keyword>
<evidence type="ECO:0000313" key="4">
    <source>
        <dbReference type="Proteomes" id="UP000510721"/>
    </source>
</evidence>
<keyword evidence="4" id="KW-1185">Reference proteome</keyword>
<evidence type="ECO:0000256" key="1">
    <source>
        <dbReference type="SAM" id="MobiDB-lite"/>
    </source>
</evidence>
<gene>
    <name evidence="3" type="ORF">FKV68_03455</name>
</gene>
<dbReference type="EMBL" id="CP041238">
    <property type="protein sequence ID" value="QLL60564.1"/>
    <property type="molecule type" value="Genomic_DNA"/>
</dbReference>
<feature type="compositionally biased region" description="Basic and acidic residues" evidence="1">
    <location>
        <begin position="37"/>
        <end position="46"/>
    </location>
</feature>
<keyword evidence="2" id="KW-1133">Transmembrane helix</keyword>
<keyword evidence="2" id="KW-0472">Membrane</keyword>
<feature type="transmembrane region" description="Helical" evidence="2">
    <location>
        <begin position="69"/>
        <end position="85"/>
    </location>
</feature>
<reference evidence="3 4" key="1">
    <citation type="submission" date="2019-06" db="EMBL/GenBank/DDBJ databases">
        <title>Complete genome sequence of Ensifer mexicanus ITTG R7 isolated from nodules of Acacia angustissima (Mill.) Kuntze.</title>
        <authorList>
            <person name="Rincon-Rosales R."/>
            <person name="Rogel M.A."/>
            <person name="Guerrero G."/>
            <person name="Rincon-Molina C.I."/>
            <person name="Lopez-Lopez A."/>
            <person name="Martinez-Romero E."/>
        </authorList>
    </citation>
    <scope>NUCLEOTIDE SEQUENCE [LARGE SCALE GENOMIC DNA]</scope>
    <source>
        <strain evidence="3 4">ITTG R7</strain>
    </source>
</reference>
<dbReference type="AlphaFoldDB" id="A0A859QDQ3"/>
<dbReference type="RefSeq" id="WP_180940142.1">
    <property type="nucleotide sequence ID" value="NZ_CP041238.1"/>
</dbReference>
<organism evidence="3 4">
    <name type="scientific">Sinorhizobium mexicanum</name>
    <dbReference type="NCBI Taxonomy" id="375549"/>
    <lineage>
        <taxon>Bacteria</taxon>
        <taxon>Pseudomonadati</taxon>
        <taxon>Pseudomonadota</taxon>
        <taxon>Alphaproteobacteria</taxon>
        <taxon>Hyphomicrobiales</taxon>
        <taxon>Rhizobiaceae</taxon>
        <taxon>Sinorhizobium/Ensifer group</taxon>
        <taxon>Sinorhizobium</taxon>
    </lineage>
</organism>
<name>A0A859QDQ3_9HYPH</name>
<dbReference type="Proteomes" id="UP000510721">
    <property type="component" value="Chromosome"/>
</dbReference>
<protein>
    <submittedName>
        <fullName evidence="3">Uncharacterized protein</fullName>
    </submittedName>
</protein>